<name>A0ABQ5BSX3_9ASTR</name>
<evidence type="ECO:0000256" key="1">
    <source>
        <dbReference type="SAM" id="MobiDB-lite"/>
    </source>
</evidence>
<evidence type="ECO:0008006" key="4">
    <source>
        <dbReference type="Google" id="ProtNLM"/>
    </source>
</evidence>
<feature type="region of interest" description="Disordered" evidence="1">
    <location>
        <begin position="481"/>
        <end position="500"/>
    </location>
</feature>
<reference evidence="2" key="1">
    <citation type="journal article" date="2022" name="Int. J. Mol. Sci.">
        <title>Draft Genome of Tanacetum Coccineum: Genomic Comparison of Closely Related Tanacetum-Family Plants.</title>
        <authorList>
            <person name="Yamashiro T."/>
            <person name="Shiraishi A."/>
            <person name="Nakayama K."/>
            <person name="Satake H."/>
        </authorList>
    </citation>
    <scope>NUCLEOTIDE SEQUENCE</scope>
</reference>
<dbReference type="EMBL" id="BQNB010013600">
    <property type="protein sequence ID" value="GJT17950.1"/>
    <property type="molecule type" value="Genomic_DNA"/>
</dbReference>
<evidence type="ECO:0000313" key="2">
    <source>
        <dbReference type="EMBL" id="GJT17950.1"/>
    </source>
</evidence>
<proteinExistence type="predicted"/>
<accession>A0ABQ5BSX3</accession>
<protein>
    <recommendedName>
        <fullName evidence="4">Integrase, catalytic region, zinc finger, CCHC-type, peptidase aspartic, catalytic</fullName>
    </recommendedName>
</protein>
<sequence>MRADRPEWQEDININLYIRLFEGKENGENIMKSIKEGHFIWERSQILLLGGTECDSSTRSSSAKSLTTFQTEKKEGTFGGKRKMILKGSELTKMTGNLSSTMNLNTSVKKQRRKPFKDTTLPWSGVDSYDTEVKLNRESEQRGVFNPGQGKPSSAYIVTGLGHITREFQGPKRLQAFQTIQGLDGTNASPGEIMESSKYLDEDSRCFLQGNSCMNVLHSDSEVDEVMWERPTKKHVVQTNVSSVRNDALMSILDEMYEQGVQSRLANKPDMVVNDTVTAEHARSRHLSGNMKNGKNAVLEICKALYCIENTVSGKVNVHDESKLISKLEGEYLNLQLKYQHLQESFDNKNSQASQEAPDFNSFFKIKNLRNIRFKEKDNVIRNFEVLVANLNDRSCEHYNAKDVTVLRIEQNDCVRIRELEKVKQHYKELYDSIKITRAHTSEKTSTMLNEIESLKAQLRSKEPCFTSDYVKPKVLAPGMSKRSLKQSGQSLGSNTKKTSESACRTGHALVSGLRLFKTYDGESFKAHEFCRNVHLGNFGILSESGLRKHSCFVRDINGTNILKGLSRLKFERIIFAQPCQLGKKQKFSTAKSENTKHGGKFLLPSHGSCVGPMRVLSIKGKKYILSHRGCSEKLLNIERPLLKERNRYTGGLSSTYNDDFLESSHLVHDKKPDLTFFRVFGALCYPTNDSENLGKFQAKLTLGFSLVSSATEINAQVVPPGTSLSTTIAQDAPSTSASSSTSDIHLPVNNREIAKNLFHEGHLIIITRYSYILHKPYHSSEDGPKNNPLETSFGNPFVPVSTRKQDLQSEADEYGDDMKIKARLVAKGYRQEENRISTRWMSKLAFLNGDLQEEVFVRQPEGFEGQGKSYSRLSLKRLFNGT</sequence>
<dbReference type="Proteomes" id="UP001151760">
    <property type="component" value="Unassembled WGS sequence"/>
</dbReference>
<reference evidence="2" key="2">
    <citation type="submission" date="2022-01" db="EMBL/GenBank/DDBJ databases">
        <authorList>
            <person name="Yamashiro T."/>
            <person name="Shiraishi A."/>
            <person name="Satake H."/>
            <person name="Nakayama K."/>
        </authorList>
    </citation>
    <scope>NUCLEOTIDE SEQUENCE</scope>
</reference>
<keyword evidence="3" id="KW-1185">Reference proteome</keyword>
<organism evidence="2 3">
    <name type="scientific">Tanacetum coccineum</name>
    <dbReference type="NCBI Taxonomy" id="301880"/>
    <lineage>
        <taxon>Eukaryota</taxon>
        <taxon>Viridiplantae</taxon>
        <taxon>Streptophyta</taxon>
        <taxon>Embryophyta</taxon>
        <taxon>Tracheophyta</taxon>
        <taxon>Spermatophyta</taxon>
        <taxon>Magnoliopsida</taxon>
        <taxon>eudicotyledons</taxon>
        <taxon>Gunneridae</taxon>
        <taxon>Pentapetalae</taxon>
        <taxon>asterids</taxon>
        <taxon>campanulids</taxon>
        <taxon>Asterales</taxon>
        <taxon>Asteraceae</taxon>
        <taxon>Asteroideae</taxon>
        <taxon>Anthemideae</taxon>
        <taxon>Anthemidinae</taxon>
        <taxon>Tanacetum</taxon>
    </lineage>
</organism>
<gene>
    <name evidence="2" type="ORF">Tco_0876656</name>
</gene>
<evidence type="ECO:0000313" key="3">
    <source>
        <dbReference type="Proteomes" id="UP001151760"/>
    </source>
</evidence>
<feature type="compositionally biased region" description="Polar residues" evidence="1">
    <location>
        <begin position="486"/>
        <end position="500"/>
    </location>
</feature>
<comment type="caution">
    <text evidence="2">The sequence shown here is derived from an EMBL/GenBank/DDBJ whole genome shotgun (WGS) entry which is preliminary data.</text>
</comment>